<dbReference type="Pfam" id="PF01661">
    <property type="entry name" value="Macro"/>
    <property type="match status" value="1"/>
</dbReference>
<proteinExistence type="predicted"/>
<feature type="domain" description="Macro" evidence="1">
    <location>
        <begin position="1"/>
        <end position="174"/>
    </location>
</feature>
<dbReference type="Gene3D" id="3.40.220.10">
    <property type="entry name" value="Leucine Aminopeptidase, subunit E, domain 1"/>
    <property type="match status" value="1"/>
</dbReference>
<evidence type="ECO:0000259" key="1">
    <source>
        <dbReference type="PROSITE" id="PS51154"/>
    </source>
</evidence>
<dbReference type="AlphaFoldDB" id="A0A1H6WR33"/>
<dbReference type="PANTHER" id="PTHR11106">
    <property type="entry name" value="GANGLIOSIDE INDUCED DIFFERENTIATION ASSOCIATED PROTEIN 2-RELATED"/>
    <property type="match status" value="1"/>
</dbReference>
<dbReference type="InterPro" id="IPR002589">
    <property type="entry name" value="Macro_dom"/>
</dbReference>
<name>A0A1H6WR33_9FLAO</name>
<dbReference type="Proteomes" id="UP000183077">
    <property type="component" value="Unassembled WGS sequence"/>
</dbReference>
<dbReference type="SMART" id="SM00506">
    <property type="entry name" value="A1pp"/>
    <property type="match status" value="1"/>
</dbReference>
<dbReference type="PANTHER" id="PTHR11106:SF27">
    <property type="entry name" value="MACRO DOMAIN-CONTAINING PROTEIN"/>
    <property type="match status" value="1"/>
</dbReference>
<gene>
    <name evidence="2" type="ORF">SAMN04488018_11572</name>
</gene>
<sequence length="174" mass="18930">MEERMKIIQGDITQITVDVIVNAANSSLLGGGGVDGAIHRAGGEDILAECRMIRAKQGSCATGEAVITTAGRLPVKYVIHTVGPVWNGGSKNEEQLLESCYNNSLLLAVKHNCETIAFPNISTGIYGYPKELAAKVAIRTVESFLQTNNGIKEVVFVCYDFENFSIYKKELKEM</sequence>
<dbReference type="InterPro" id="IPR043472">
    <property type="entry name" value="Macro_dom-like"/>
</dbReference>
<accession>A0A1H6WR33</accession>
<dbReference type="PROSITE" id="PS51154">
    <property type="entry name" value="MACRO"/>
    <property type="match status" value="1"/>
</dbReference>
<reference evidence="2 3" key="1">
    <citation type="submission" date="2016-10" db="EMBL/GenBank/DDBJ databases">
        <authorList>
            <person name="de Groot N.N."/>
        </authorList>
    </citation>
    <scope>NUCLEOTIDE SEQUENCE [LARGE SCALE GENOMIC DNA]</scope>
    <source>
        <strain evidence="2 3">DSM 23048</strain>
    </source>
</reference>
<dbReference type="NCBIfam" id="NF001664">
    <property type="entry name" value="PRK00431.1-6"/>
    <property type="match status" value="1"/>
</dbReference>
<dbReference type="RefSeq" id="WP_074747009.1">
    <property type="nucleotide sequence ID" value="NZ_FNYS01000015.1"/>
</dbReference>
<protein>
    <submittedName>
        <fullName evidence="2">O-acetyl-ADP-ribose deacetylase (Regulator of RNase III), contains Macro domain</fullName>
    </submittedName>
</protein>
<dbReference type="EMBL" id="FNYS01000015">
    <property type="protein sequence ID" value="SEJ18246.1"/>
    <property type="molecule type" value="Genomic_DNA"/>
</dbReference>
<evidence type="ECO:0000313" key="2">
    <source>
        <dbReference type="EMBL" id="SEJ18246.1"/>
    </source>
</evidence>
<organism evidence="2 3">
    <name type="scientific">Myroides marinus</name>
    <dbReference type="NCBI Taxonomy" id="703342"/>
    <lineage>
        <taxon>Bacteria</taxon>
        <taxon>Pseudomonadati</taxon>
        <taxon>Bacteroidota</taxon>
        <taxon>Flavobacteriia</taxon>
        <taxon>Flavobacteriales</taxon>
        <taxon>Flavobacteriaceae</taxon>
        <taxon>Myroides</taxon>
    </lineage>
</organism>
<dbReference type="GeneID" id="82257965"/>
<evidence type="ECO:0000313" key="3">
    <source>
        <dbReference type="Proteomes" id="UP000183077"/>
    </source>
</evidence>
<dbReference type="SUPFAM" id="SSF52949">
    <property type="entry name" value="Macro domain-like"/>
    <property type="match status" value="1"/>
</dbReference>
<dbReference type="CDD" id="cd02908">
    <property type="entry name" value="Macro_OAADPr_deacetylase"/>
    <property type="match status" value="1"/>
</dbReference>